<dbReference type="Proteomes" id="UP000195696">
    <property type="component" value="Unassembled WGS sequence"/>
</dbReference>
<organism evidence="1 2">
    <name type="scientific">Bacillus mycoides</name>
    <dbReference type="NCBI Taxonomy" id="1405"/>
    <lineage>
        <taxon>Bacteria</taxon>
        <taxon>Bacillati</taxon>
        <taxon>Bacillota</taxon>
        <taxon>Bacilli</taxon>
        <taxon>Bacillales</taxon>
        <taxon>Bacillaceae</taxon>
        <taxon>Bacillus</taxon>
        <taxon>Bacillus cereus group</taxon>
    </lineage>
</organism>
<evidence type="ECO:0000313" key="2">
    <source>
        <dbReference type="Proteomes" id="UP000195696"/>
    </source>
</evidence>
<reference evidence="2" key="1">
    <citation type="submission" date="2016-08" db="EMBL/GenBank/DDBJ databases">
        <authorList>
            <person name="Seilhamer J.J."/>
        </authorList>
    </citation>
    <scope>NUCLEOTIDE SEQUENCE [LARGE SCALE GENOMIC DNA]</scope>
    <source>
        <strain evidence="2">SDA_GO95</strain>
    </source>
</reference>
<gene>
    <name evidence="1" type="ORF">BWGO95_02007</name>
</gene>
<proteinExistence type="predicted"/>
<name>A0A1C4CSB1_BACMY</name>
<evidence type="ECO:0000313" key="1">
    <source>
        <dbReference type="EMBL" id="SCB67878.1"/>
    </source>
</evidence>
<protein>
    <submittedName>
        <fullName evidence="1">Uncharacterized protein</fullName>
    </submittedName>
</protein>
<accession>A0A1C4CSB1</accession>
<sequence>MAHEVKFSCLLKGEQMKKYYTIVGIVSIILVAILLITCPKESDFKLYLEDKYALKCDESSFECTQNVDEKKEKLQFESIDARNGVFFMTVKQTYKTEAGVTKEYSGVGIFGTFLFVSEKTF</sequence>
<dbReference type="EMBL" id="FMAK01000029">
    <property type="protein sequence ID" value="SCB67878.1"/>
    <property type="molecule type" value="Genomic_DNA"/>
</dbReference>
<dbReference type="AlphaFoldDB" id="A0A1C4CSB1"/>